<dbReference type="AlphaFoldDB" id="A0A562WAT3"/>
<sequence length="137" mass="14778">MSSATPTSTAAVVESFFTRFAAGDVPGLIDLFADELDFVVEGSPRIPWSGRRSSPAELEAFFASFGQVLGPAKEYNVTATVIDGDNAVVIGHNSFEVLATGKVFDNHFALHMVVKDGKITTYRMYEDSYAINAAFAE</sequence>
<dbReference type="InterPro" id="IPR037401">
    <property type="entry name" value="SnoaL-like"/>
</dbReference>
<protein>
    <recommendedName>
        <fullName evidence="1">SnoaL-like domain-containing protein</fullName>
    </recommendedName>
</protein>
<dbReference type="Proteomes" id="UP000319728">
    <property type="component" value="Unassembled WGS sequence"/>
</dbReference>
<dbReference type="InterPro" id="IPR032710">
    <property type="entry name" value="NTF2-like_dom_sf"/>
</dbReference>
<dbReference type="OrthoDB" id="8722217at2"/>
<evidence type="ECO:0000313" key="2">
    <source>
        <dbReference type="EMBL" id="TWJ27228.1"/>
    </source>
</evidence>
<dbReference type="PANTHER" id="PTHR41252:SF1">
    <property type="entry name" value="BLR2505 PROTEIN"/>
    <property type="match status" value="1"/>
</dbReference>
<dbReference type="Pfam" id="PF12680">
    <property type="entry name" value="SnoaL_2"/>
    <property type="match status" value="1"/>
</dbReference>
<proteinExistence type="predicted"/>
<gene>
    <name evidence="2" type="ORF">JD81_00715</name>
</gene>
<dbReference type="RefSeq" id="WP_145815575.1">
    <property type="nucleotide sequence ID" value="NZ_AP023438.1"/>
</dbReference>
<comment type="caution">
    <text evidence="2">The sequence shown here is derived from an EMBL/GenBank/DDBJ whole genome shotgun (WGS) entry which is preliminary data.</text>
</comment>
<name>A0A562WAT3_9ACTN</name>
<evidence type="ECO:0000313" key="3">
    <source>
        <dbReference type="Proteomes" id="UP000319728"/>
    </source>
</evidence>
<reference evidence="2 3" key="1">
    <citation type="submission" date="2019-07" db="EMBL/GenBank/DDBJ databases">
        <title>R&amp;d 2014.</title>
        <authorList>
            <person name="Klenk H.-P."/>
        </authorList>
    </citation>
    <scope>NUCLEOTIDE SEQUENCE [LARGE SCALE GENOMIC DNA]</scope>
    <source>
        <strain evidence="2 3">DSM 43912</strain>
    </source>
</reference>
<evidence type="ECO:0000259" key="1">
    <source>
        <dbReference type="Pfam" id="PF12680"/>
    </source>
</evidence>
<feature type="domain" description="SnoaL-like" evidence="1">
    <location>
        <begin position="13"/>
        <end position="121"/>
    </location>
</feature>
<keyword evidence="3" id="KW-1185">Reference proteome</keyword>
<dbReference type="Gene3D" id="3.10.450.50">
    <property type="match status" value="1"/>
</dbReference>
<dbReference type="EMBL" id="VLLP01000001">
    <property type="protein sequence ID" value="TWJ27228.1"/>
    <property type="molecule type" value="Genomic_DNA"/>
</dbReference>
<dbReference type="PANTHER" id="PTHR41252">
    <property type="entry name" value="BLR2505 PROTEIN"/>
    <property type="match status" value="1"/>
</dbReference>
<organism evidence="2 3">
    <name type="scientific">Micromonospora sagamiensis</name>
    <dbReference type="NCBI Taxonomy" id="47875"/>
    <lineage>
        <taxon>Bacteria</taxon>
        <taxon>Bacillati</taxon>
        <taxon>Actinomycetota</taxon>
        <taxon>Actinomycetes</taxon>
        <taxon>Micromonosporales</taxon>
        <taxon>Micromonosporaceae</taxon>
        <taxon>Micromonospora</taxon>
    </lineage>
</organism>
<accession>A0A562WAT3</accession>
<dbReference type="SUPFAM" id="SSF54427">
    <property type="entry name" value="NTF2-like"/>
    <property type="match status" value="1"/>
</dbReference>